<evidence type="ECO:0000256" key="3">
    <source>
        <dbReference type="ARBA" id="ARBA00022898"/>
    </source>
</evidence>
<dbReference type="SUPFAM" id="SSF53686">
    <property type="entry name" value="Tryptophan synthase beta subunit-like PLP-dependent enzymes"/>
    <property type="match status" value="1"/>
</dbReference>
<evidence type="ECO:0000256" key="2">
    <source>
        <dbReference type="ARBA" id="ARBA00007103"/>
    </source>
</evidence>
<evidence type="ECO:0000313" key="7">
    <source>
        <dbReference type="Proteomes" id="UP000007305"/>
    </source>
</evidence>
<dbReference type="InterPro" id="IPR036052">
    <property type="entry name" value="TrpB-like_PALP_sf"/>
</dbReference>
<dbReference type="Gene3D" id="3.40.50.1100">
    <property type="match status" value="2"/>
</dbReference>
<gene>
    <name evidence="6" type="primary">LOC100502310</name>
</gene>
<comment type="similarity">
    <text evidence="2">Belongs to the cysteine synthase/cystathionine beta-synthase family.</text>
</comment>
<dbReference type="GO" id="GO:0004124">
    <property type="term" value="F:cysteine synthase activity"/>
    <property type="evidence" value="ECO:0000318"/>
    <property type="project" value="GO_Central"/>
</dbReference>
<evidence type="ECO:0000256" key="4">
    <source>
        <dbReference type="SAM" id="MobiDB-lite"/>
    </source>
</evidence>
<proteinExistence type="evidence at protein level"/>
<evidence type="ECO:0000259" key="5">
    <source>
        <dbReference type="Pfam" id="PF00291"/>
    </source>
</evidence>
<protein>
    <recommendedName>
        <fullName evidence="5">Tryptophan synthase beta chain-like PALP domain-containing protein</fullName>
    </recommendedName>
</protein>
<organism evidence="6 7">
    <name type="scientific">Zea mays</name>
    <name type="common">Maize</name>
    <dbReference type="NCBI Taxonomy" id="4577"/>
    <lineage>
        <taxon>Eukaryota</taxon>
        <taxon>Viridiplantae</taxon>
        <taxon>Streptophyta</taxon>
        <taxon>Embryophyta</taxon>
        <taxon>Tracheophyta</taxon>
        <taxon>Spermatophyta</taxon>
        <taxon>Magnoliopsida</taxon>
        <taxon>Liliopsida</taxon>
        <taxon>Poales</taxon>
        <taxon>Poaceae</taxon>
        <taxon>PACMAD clade</taxon>
        <taxon>Panicoideae</taxon>
        <taxon>Andropogonodae</taxon>
        <taxon>Andropogoneae</taxon>
        <taxon>Tripsacinae</taxon>
        <taxon>Zea</taxon>
    </lineage>
</organism>
<dbReference type="GO" id="GO:0006535">
    <property type="term" value="P:cysteine biosynthetic process from serine"/>
    <property type="evidence" value="ECO:0000318"/>
    <property type="project" value="GO_Central"/>
</dbReference>
<dbReference type="FunFam" id="3.40.50.1100:FF:000043">
    <property type="entry name" value="Cysteine synthase, chloroplastic/chromoplastic"/>
    <property type="match status" value="1"/>
</dbReference>
<name>A0A804R410_MAIZE</name>
<dbReference type="Proteomes" id="UP000007305">
    <property type="component" value="Chromosome 9"/>
</dbReference>
<comment type="cofactor">
    <cofactor evidence="1">
        <name>pyridoxal 5'-phosphate</name>
        <dbReference type="ChEBI" id="CHEBI:597326"/>
    </cofactor>
</comment>
<dbReference type="GO" id="GO:0005737">
    <property type="term" value="C:cytoplasm"/>
    <property type="evidence" value="ECO:0000318"/>
    <property type="project" value="GO_Central"/>
</dbReference>
<feature type="region of interest" description="Disordered" evidence="4">
    <location>
        <begin position="1"/>
        <end position="27"/>
    </location>
</feature>
<reference evidence="6" key="3">
    <citation type="submission" date="2021-05" db="UniProtKB">
        <authorList>
            <consortium name="EnsemblPlants"/>
        </authorList>
    </citation>
    <scope>IDENTIFICATION</scope>
    <source>
        <strain evidence="6">cv. B73</strain>
    </source>
</reference>
<keyword evidence="3" id="KW-0663">Pyridoxal phosphate</keyword>
<keyword evidence="8" id="KW-1267">Proteomics identification</keyword>
<dbReference type="PANTHER" id="PTHR10314">
    <property type="entry name" value="CYSTATHIONINE BETA-SYNTHASE"/>
    <property type="match status" value="1"/>
</dbReference>
<dbReference type="AlphaFoldDB" id="A0A804R410"/>
<dbReference type="InParanoid" id="A0A804R410"/>
<evidence type="ECO:0007829" key="8">
    <source>
        <dbReference type="PeptideAtlas" id="A0A804R410"/>
    </source>
</evidence>
<feature type="domain" description="Tryptophan synthase beta chain-like PALP" evidence="5">
    <location>
        <begin position="33"/>
        <end position="304"/>
    </location>
</feature>
<reference evidence="7" key="1">
    <citation type="journal article" date="2009" name="Science">
        <title>The B73 maize genome: complexity, diversity, and dynamics.</title>
        <authorList>
            <person name="Schnable P.S."/>
            <person name="Ware D."/>
            <person name="Fulton R.S."/>
            <person name="Stein J.C."/>
            <person name="Wei F."/>
            <person name="Pasternak S."/>
            <person name="Liang C."/>
            <person name="Zhang J."/>
            <person name="Fulton L."/>
            <person name="Graves T.A."/>
            <person name="Minx P."/>
            <person name="Reily A.D."/>
            <person name="Courtney L."/>
            <person name="Kruchowski S.S."/>
            <person name="Tomlinson C."/>
            <person name="Strong C."/>
            <person name="Delehaunty K."/>
            <person name="Fronick C."/>
            <person name="Courtney B."/>
            <person name="Rock S.M."/>
            <person name="Belter E."/>
            <person name="Du F."/>
            <person name="Kim K."/>
            <person name="Abbott R.M."/>
            <person name="Cotton M."/>
            <person name="Levy A."/>
            <person name="Marchetto P."/>
            <person name="Ochoa K."/>
            <person name="Jackson S.M."/>
            <person name="Gillam B."/>
            <person name="Chen W."/>
            <person name="Yan L."/>
            <person name="Higginbotham J."/>
            <person name="Cardenas M."/>
            <person name="Waligorski J."/>
            <person name="Applebaum E."/>
            <person name="Phelps L."/>
            <person name="Falcone J."/>
            <person name="Kanchi K."/>
            <person name="Thane T."/>
            <person name="Scimone A."/>
            <person name="Thane N."/>
            <person name="Henke J."/>
            <person name="Wang T."/>
            <person name="Ruppert J."/>
            <person name="Shah N."/>
            <person name="Rotter K."/>
            <person name="Hodges J."/>
            <person name="Ingenthron E."/>
            <person name="Cordes M."/>
            <person name="Kohlberg S."/>
            <person name="Sgro J."/>
            <person name="Delgado B."/>
            <person name="Mead K."/>
            <person name="Chinwalla A."/>
            <person name="Leonard S."/>
            <person name="Crouse K."/>
            <person name="Collura K."/>
            <person name="Kudrna D."/>
            <person name="Currie J."/>
            <person name="He R."/>
            <person name="Angelova A."/>
            <person name="Rajasekar S."/>
            <person name="Mueller T."/>
            <person name="Lomeli R."/>
            <person name="Scara G."/>
            <person name="Ko A."/>
            <person name="Delaney K."/>
            <person name="Wissotski M."/>
            <person name="Lopez G."/>
            <person name="Campos D."/>
            <person name="Braidotti M."/>
            <person name="Ashley E."/>
            <person name="Golser W."/>
            <person name="Kim H."/>
            <person name="Lee S."/>
            <person name="Lin J."/>
            <person name="Dujmic Z."/>
            <person name="Kim W."/>
            <person name="Talag J."/>
            <person name="Zuccolo A."/>
            <person name="Fan C."/>
            <person name="Sebastian A."/>
            <person name="Kramer M."/>
            <person name="Spiegel L."/>
            <person name="Nascimento L."/>
            <person name="Zutavern T."/>
            <person name="Miller B."/>
            <person name="Ambroise C."/>
            <person name="Muller S."/>
            <person name="Spooner W."/>
            <person name="Narechania A."/>
            <person name="Ren L."/>
            <person name="Wei S."/>
            <person name="Kumari S."/>
            <person name="Faga B."/>
            <person name="Levy M.J."/>
            <person name="McMahan L."/>
            <person name="Van Buren P."/>
            <person name="Vaughn M.W."/>
            <person name="Ying K."/>
            <person name="Yeh C.-T."/>
            <person name="Emrich S.J."/>
            <person name="Jia Y."/>
            <person name="Kalyanaraman A."/>
            <person name="Hsia A.-P."/>
            <person name="Barbazuk W.B."/>
            <person name="Baucom R.S."/>
            <person name="Brutnell T.P."/>
            <person name="Carpita N.C."/>
            <person name="Chaparro C."/>
            <person name="Chia J.-M."/>
            <person name="Deragon J.-M."/>
            <person name="Estill J.C."/>
            <person name="Fu Y."/>
            <person name="Jeddeloh J.A."/>
            <person name="Han Y."/>
            <person name="Lee H."/>
            <person name="Li P."/>
            <person name="Lisch D.R."/>
            <person name="Liu S."/>
            <person name="Liu Z."/>
            <person name="Nagel D.H."/>
            <person name="McCann M.C."/>
            <person name="SanMiguel P."/>
            <person name="Myers A.M."/>
            <person name="Nettleton D."/>
            <person name="Nguyen J."/>
            <person name="Penning B.W."/>
            <person name="Ponnala L."/>
            <person name="Schneider K.L."/>
            <person name="Schwartz D.C."/>
            <person name="Sharma A."/>
            <person name="Soderlund C."/>
            <person name="Springer N.M."/>
            <person name="Sun Q."/>
            <person name="Wang H."/>
            <person name="Waterman M."/>
            <person name="Westerman R."/>
            <person name="Wolfgruber T.K."/>
            <person name="Yang L."/>
            <person name="Yu Y."/>
            <person name="Zhang L."/>
            <person name="Zhou S."/>
            <person name="Zhu Q."/>
            <person name="Bennetzen J.L."/>
            <person name="Dawe R.K."/>
            <person name="Jiang J."/>
            <person name="Jiang N."/>
            <person name="Presting G.G."/>
            <person name="Wessler S.R."/>
            <person name="Aluru S."/>
            <person name="Martienssen R.A."/>
            <person name="Clifton S.W."/>
            <person name="McCombie W.R."/>
            <person name="Wing R.A."/>
            <person name="Wilson R.K."/>
        </authorList>
    </citation>
    <scope>NUCLEOTIDE SEQUENCE [LARGE SCALE GENOMIC DNA]</scope>
    <source>
        <strain evidence="7">cv. B73</strain>
    </source>
</reference>
<accession>A0A804R410</accession>
<keyword evidence="7" id="KW-1185">Reference proteome</keyword>
<dbReference type="InterPro" id="IPR001926">
    <property type="entry name" value="TrpB-like_PALP"/>
</dbReference>
<dbReference type="Pfam" id="PF00291">
    <property type="entry name" value="PALP"/>
    <property type="match status" value="1"/>
</dbReference>
<reference evidence="6" key="2">
    <citation type="submission" date="2019-07" db="EMBL/GenBank/DDBJ databases">
        <authorList>
            <person name="Seetharam A."/>
            <person name="Woodhouse M."/>
            <person name="Cannon E."/>
        </authorList>
    </citation>
    <scope>NUCLEOTIDE SEQUENCE [LARGE SCALE GENOMIC DNA]</scope>
    <source>
        <strain evidence="6">cv. B73</strain>
    </source>
</reference>
<dbReference type="InterPro" id="IPR050214">
    <property type="entry name" value="Cys_Synth/Cystath_Beta-Synth"/>
</dbReference>
<dbReference type="EnsemblPlants" id="Zm00001eb376790_T001">
    <property type="protein sequence ID" value="Zm00001eb376790_P001"/>
    <property type="gene ID" value="Zm00001eb376790"/>
</dbReference>
<sequence>MAGEEAGRRGVPSLLNPPSASSEGQQEHIASDVTQLIGWTPLVELKRIAAKEGVCARIVGKVEAYQPLCSVKDRSALRMIEDAEERGLISPGTTTLVEPTSGNLGLGLVLVALRKGYRFVAVMPGQYSLDKQILLTYMGAELYVTDPSLGFPGITAKVEELKKELPNVHVLDQFSNRANPEAHVRWTGPEIWKDTAGKVDIFVAGSGSGGTVSGVGKYLKTQNPSVKVICVEPAESPVVSGGEPGSHKIQGIGPGFIPEVLDTSVIDEAVTVTTEEAMAGARRLAREEGLLVGISSGANLAACLKVLHCTWYQLSFLSFWMSFLEKSMDVYLGRGARREQGEDDCHRVSERGREVHDLRPVRRRQRGVYCHDVLIFFYPLPPEKRGKQIRVYLYLHMVLVYHACTFKNIFPRNGIEQLRACLHIKSISPEPMVKTVAEPGSGKVLTTTTKKPVVYYHRGLI</sequence>
<evidence type="ECO:0000313" key="6">
    <source>
        <dbReference type="EnsemblPlants" id="Zm00001eb376790_P001"/>
    </source>
</evidence>
<dbReference type="FunFam" id="3.40.50.1100:FF:000118">
    <property type="entry name" value="Related to CYS4-cystathionine beta-synthase"/>
    <property type="match status" value="1"/>
</dbReference>
<dbReference type="CDD" id="cd01561">
    <property type="entry name" value="CBS_like"/>
    <property type="match status" value="1"/>
</dbReference>
<evidence type="ECO:0000256" key="1">
    <source>
        <dbReference type="ARBA" id="ARBA00001933"/>
    </source>
</evidence>
<dbReference type="Gramene" id="Zm00001eb376790_T001">
    <property type="protein sequence ID" value="Zm00001eb376790_P001"/>
    <property type="gene ID" value="Zm00001eb376790"/>
</dbReference>